<feature type="compositionally biased region" description="Low complexity" evidence="1">
    <location>
        <begin position="154"/>
        <end position="164"/>
    </location>
</feature>
<feature type="region of interest" description="Disordered" evidence="1">
    <location>
        <begin position="143"/>
        <end position="203"/>
    </location>
</feature>
<sequence length="824" mass="89253">MTTVPAPSLQQAREEWSDADFDLPDGQAIHAVTDRDDDDNEDWDVEMDLGKTGAPGLLAQVASAPPSSQMFIIRPSQTLPEIDDDDDDEGVSTIKVAVFPKAAAFKNPQSPIDEDFEDAFSLPSDLTQLSLAPLTLNHRVSKTSLEWGDKDQTSSSQSSDAYSSLGFADASPSSNSTSSVSLPGTEDEDDDDDDELEGLVIPSAIFESGKGARHLTKLLEMKKKAEVPDNRLRPSRPDPEDDFETGLIIDDDFELSPSRLLTNQQIQSQRIFNIRSNSLPAQHAFSSLRPLSRSKLDRARSPVVSRPPTRTQPSAPPPAPSSFLSPKSGNLRGQKSHSGLKPPTPPSTTRKLTRKASLSSLMETSSNQASGSGSVSAGTSKAGYEEPTAASRAKSFKNREFKVPPTRPSTPSNNTAALRLTMPTASRSKSRPTLSSVFHGPSSASGSQSPLFRSMSPPPPRPLSHLSNRHPTPPVAAPPRPAAPRVLRRPKRQRMFGDGTELDGFDDLPTDRDKESRYRVQPKGYGNRVPGGSYPSKSEKGTIRRKRRDGSDGGSIDSHSPLGPSTNTAKHATRAELSPNFHADPPRKKKLNSSPTAPYGKKKPTLIRNLGGSGAPRVVGDMKWNPQSLRWEGNEHVLREFDAAVGTSTRPALITHLTGSSIGSPVGSFANGARIVGNMIFDPARMCWISTLPPDEDEPDVFANLADDEDDEDAAWESKGGTIRASLQLASSNSSATTATPSATPSPARSDSYVRAPSESGSDRGSRASMVYDVDETFLESCRAAEERHRLEMKGWNLSRQDPFVEPDHSHLYEIRELATRKYS</sequence>
<comment type="caution">
    <text evidence="2">The sequence shown here is derived from an EMBL/GenBank/DDBJ whole genome shotgun (WGS) entry which is preliminary data.</text>
</comment>
<feature type="compositionally biased region" description="Low complexity" evidence="1">
    <location>
        <begin position="365"/>
        <end position="382"/>
    </location>
</feature>
<feature type="region of interest" description="Disordered" evidence="1">
    <location>
        <begin position="728"/>
        <end position="768"/>
    </location>
</feature>
<dbReference type="GO" id="GO:0005096">
    <property type="term" value="F:GTPase activator activity"/>
    <property type="evidence" value="ECO:0007669"/>
    <property type="project" value="InterPro"/>
</dbReference>
<dbReference type="GO" id="GO:0001100">
    <property type="term" value="P:negative regulation of exit from mitosis"/>
    <property type="evidence" value="ECO:0007669"/>
    <property type="project" value="InterPro"/>
</dbReference>
<feature type="compositionally biased region" description="Acidic residues" evidence="1">
    <location>
        <begin position="185"/>
        <end position="197"/>
    </location>
</feature>
<feature type="region of interest" description="Disordered" evidence="1">
    <location>
        <begin position="1"/>
        <end position="24"/>
    </location>
</feature>
<feature type="compositionally biased region" description="Basic and acidic residues" evidence="1">
    <location>
        <begin position="220"/>
        <end position="238"/>
    </location>
</feature>
<proteinExistence type="predicted"/>
<feature type="region of interest" description="Disordered" evidence="1">
    <location>
        <begin position="285"/>
        <end position="621"/>
    </location>
</feature>
<feature type="compositionally biased region" description="Low complexity" evidence="1">
    <location>
        <begin position="730"/>
        <end position="751"/>
    </location>
</feature>
<dbReference type="InterPro" id="IPR034586">
    <property type="entry name" value="Bfa1/Byr4"/>
</dbReference>
<feature type="compositionally biased region" description="Basic and acidic residues" evidence="1">
    <location>
        <begin position="509"/>
        <end position="518"/>
    </location>
</feature>
<dbReference type="EMBL" id="JARJCN010000002">
    <property type="protein sequence ID" value="KAJ7103656.1"/>
    <property type="molecule type" value="Genomic_DNA"/>
</dbReference>
<name>A0AAD6Y1Z5_9AGAR</name>
<feature type="compositionally biased region" description="Polar residues" evidence="1">
    <location>
        <begin position="1"/>
        <end position="11"/>
    </location>
</feature>
<dbReference type="GO" id="GO:1990334">
    <property type="term" value="C:Bfa1-Bub2 complex"/>
    <property type="evidence" value="ECO:0007669"/>
    <property type="project" value="InterPro"/>
</dbReference>
<evidence type="ECO:0000313" key="2">
    <source>
        <dbReference type="EMBL" id="KAJ7103656.1"/>
    </source>
</evidence>
<protein>
    <recommendedName>
        <fullName evidence="4">Protein byr4</fullName>
    </recommendedName>
</protein>
<dbReference type="PANTHER" id="PTHR35140">
    <property type="entry name" value="MITOTIC CHECK POINT PROTEIN BFA1"/>
    <property type="match status" value="1"/>
</dbReference>
<dbReference type="GO" id="GO:0044732">
    <property type="term" value="C:mitotic spindle pole body"/>
    <property type="evidence" value="ECO:0007669"/>
    <property type="project" value="TreeGrafter"/>
</dbReference>
<organism evidence="2 3">
    <name type="scientific">Mycena belliarum</name>
    <dbReference type="NCBI Taxonomy" id="1033014"/>
    <lineage>
        <taxon>Eukaryota</taxon>
        <taxon>Fungi</taxon>
        <taxon>Dikarya</taxon>
        <taxon>Basidiomycota</taxon>
        <taxon>Agaricomycotina</taxon>
        <taxon>Agaricomycetes</taxon>
        <taxon>Agaricomycetidae</taxon>
        <taxon>Agaricales</taxon>
        <taxon>Marasmiineae</taxon>
        <taxon>Mycenaceae</taxon>
        <taxon>Mycena</taxon>
    </lineage>
</organism>
<gene>
    <name evidence="2" type="ORF">B0H15DRAFT_898006</name>
</gene>
<feature type="compositionally biased region" description="Pro residues" evidence="1">
    <location>
        <begin position="471"/>
        <end position="482"/>
    </location>
</feature>
<keyword evidence="3" id="KW-1185">Reference proteome</keyword>
<accession>A0AAD6Y1Z5</accession>
<dbReference type="Proteomes" id="UP001222325">
    <property type="component" value="Unassembled WGS sequence"/>
</dbReference>
<evidence type="ECO:0008006" key="4">
    <source>
        <dbReference type="Google" id="ProtNLM"/>
    </source>
</evidence>
<dbReference type="AlphaFoldDB" id="A0AAD6Y1Z5"/>
<evidence type="ECO:0000313" key="3">
    <source>
        <dbReference type="Proteomes" id="UP001222325"/>
    </source>
</evidence>
<feature type="compositionally biased region" description="Low complexity" evidence="1">
    <location>
        <begin position="171"/>
        <end position="181"/>
    </location>
</feature>
<feature type="compositionally biased region" description="Polar residues" evidence="1">
    <location>
        <begin position="423"/>
        <end position="448"/>
    </location>
</feature>
<reference evidence="2" key="1">
    <citation type="submission" date="2023-03" db="EMBL/GenBank/DDBJ databases">
        <title>Massive genome expansion in bonnet fungi (Mycena s.s.) driven by repeated elements and novel gene families across ecological guilds.</title>
        <authorList>
            <consortium name="Lawrence Berkeley National Laboratory"/>
            <person name="Harder C.B."/>
            <person name="Miyauchi S."/>
            <person name="Viragh M."/>
            <person name="Kuo A."/>
            <person name="Thoen E."/>
            <person name="Andreopoulos B."/>
            <person name="Lu D."/>
            <person name="Skrede I."/>
            <person name="Drula E."/>
            <person name="Henrissat B."/>
            <person name="Morin E."/>
            <person name="Kohler A."/>
            <person name="Barry K."/>
            <person name="LaButti K."/>
            <person name="Morin E."/>
            <person name="Salamov A."/>
            <person name="Lipzen A."/>
            <person name="Mereny Z."/>
            <person name="Hegedus B."/>
            <person name="Baldrian P."/>
            <person name="Stursova M."/>
            <person name="Weitz H."/>
            <person name="Taylor A."/>
            <person name="Grigoriev I.V."/>
            <person name="Nagy L.G."/>
            <person name="Martin F."/>
            <person name="Kauserud H."/>
        </authorList>
    </citation>
    <scope>NUCLEOTIDE SEQUENCE</scope>
    <source>
        <strain evidence="2">CBHHK173m</strain>
    </source>
</reference>
<dbReference type="PANTHER" id="PTHR35140:SF1">
    <property type="entry name" value="MITOTIC CHECK POINT PROTEIN BFA1"/>
    <property type="match status" value="1"/>
</dbReference>
<feature type="region of interest" description="Disordered" evidence="1">
    <location>
        <begin position="220"/>
        <end position="245"/>
    </location>
</feature>
<evidence type="ECO:0000256" key="1">
    <source>
        <dbReference type="SAM" id="MobiDB-lite"/>
    </source>
</evidence>